<gene>
    <name evidence="3" type="ORF">CMV_026860</name>
</gene>
<reference evidence="3" key="1">
    <citation type="submission" date="2020-03" db="EMBL/GenBank/DDBJ databases">
        <title>Castanea mollissima Vanexum genome sequencing.</title>
        <authorList>
            <person name="Staton M."/>
        </authorList>
    </citation>
    <scope>NUCLEOTIDE SEQUENCE</scope>
    <source>
        <tissue evidence="3">Leaf</tissue>
    </source>
</reference>
<protein>
    <submittedName>
        <fullName evidence="3">Uncharacterized protein</fullName>
    </submittedName>
</protein>
<dbReference type="InterPro" id="IPR035625">
    <property type="entry name" value="Tfc3-like_eWH"/>
</dbReference>
<dbReference type="Proteomes" id="UP000737018">
    <property type="component" value="Unassembled WGS sequence"/>
</dbReference>
<dbReference type="PANTHER" id="PTHR15180:SF1">
    <property type="entry name" value="GENERAL TRANSCRIPTION FACTOR 3C POLYPEPTIDE 1"/>
    <property type="match status" value="1"/>
</dbReference>
<accession>A0A8J4QGD1</accession>
<feature type="domain" description="GTF3C1 extended winged-helix" evidence="1">
    <location>
        <begin position="185"/>
        <end position="238"/>
    </location>
</feature>
<evidence type="ECO:0000313" key="3">
    <source>
        <dbReference type="EMBL" id="KAF3946929.1"/>
    </source>
</evidence>
<dbReference type="AlphaFoldDB" id="A0A8J4QGD1"/>
<dbReference type="InterPro" id="IPR044210">
    <property type="entry name" value="Tfc3-like"/>
</dbReference>
<comment type="caution">
    <text evidence="3">The sequence shown here is derived from an EMBL/GenBank/DDBJ whole genome shotgun (WGS) entry which is preliminary data.</text>
</comment>
<evidence type="ECO:0000259" key="1">
    <source>
        <dbReference type="Pfam" id="PF24101"/>
    </source>
</evidence>
<dbReference type="GO" id="GO:0003677">
    <property type="term" value="F:DNA binding"/>
    <property type="evidence" value="ECO:0007669"/>
    <property type="project" value="InterPro"/>
</dbReference>
<organism evidence="3 4">
    <name type="scientific">Castanea mollissima</name>
    <name type="common">Chinese chestnut</name>
    <dbReference type="NCBI Taxonomy" id="60419"/>
    <lineage>
        <taxon>Eukaryota</taxon>
        <taxon>Viridiplantae</taxon>
        <taxon>Streptophyta</taxon>
        <taxon>Embryophyta</taxon>
        <taxon>Tracheophyta</taxon>
        <taxon>Spermatophyta</taxon>
        <taxon>Magnoliopsida</taxon>
        <taxon>eudicotyledons</taxon>
        <taxon>Gunneridae</taxon>
        <taxon>Pentapetalae</taxon>
        <taxon>rosids</taxon>
        <taxon>fabids</taxon>
        <taxon>Fagales</taxon>
        <taxon>Fagaceae</taxon>
        <taxon>Castanea</taxon>
    </lineage>
</organism>
<dbReference type="GO" id="GO:0000127">
    <property type="term" value="C:transcription factor TFIIIC complex"/>
    <property type="evidence" value="ECO:0007669"/>
    <property type="project" value="InterPro"/>
</dbReference>
<proteinExistence type="predicted"/>
<dbReference type="GO" id="GO:0006384">
    <property type="term" value="P:transcription initiation at RNA polymerase III promoter"/>
    <property type="evidence" value="ECO:0007669"/>
    <property type="project" value="InterPro"/>
</dbReference>
<dbReference type="CDD" id="cd16169">
    <property type="entry name" value="Tau138_eWH"/>
    <property type="match status" value="1"/>
</dbReference>
<dbReference type="GO" id="GO:0042791">
    <property type="term" value="P:5S class rRNA transcription by RNA polymerase III"/>
    <property type="evidence" value="ECO:0007669"/>
    <property type="project" value="TreeGrafter"/>
</dbReference>
<sequence>MVLFLELALCDVSLKIHKCCISTTNFLAYSSLLKQVCKRLGIDNKKNYNRLVNMFSRFGMNLQAENHKKCMIYRVWTPGNFGPESANAFLKKSKDVLDENKFSNIHVGNLDASKGSALICSEHDPSTLEGDVASPRKIINRQIDTELFHGERRVGNKVDSLETPPPTAFKPLTSGSFQRYPCLPLTADSARREQRILERLQEEKFILRGELFKWLVSLEKDKSTTADRKTIDRILNKL</sequence>
<dbReference type="PANTHER" id="PTHR15180">
    <property type="entry name" value="GENERAL TRANSCRIPTION FACTOR 3C POLYPEPTIDE 1"/>
    <property type="match status" value="1"/>
</dbReference>
<dbReference type="EMBL" id="JRKL02008403">
    <property type="protein sequence ID" value="KAF3946929.1"/>
    <property type="molecule type" value="Genomic_DNA"/>
</dbReference>
<dbReference type="InterPro" id="IPR056063">
    <property type="entry name" value="DUF7646"/>
</dbReference>
<dbReference type="OrthoDB" id="68020at2759"/>
<feature type="domain" description="DUF7646" evidence="2">
    <location>
        <begin position="33"/>
        <end position="84"/>
    </location>
</feature>
<dbReference type="Pfam" id="PF24101">
    <property type="entry name" value="WHD_GTF3C1"/>
    <property type="match status" value="1"/>
</dbReference>
<evidence type="ECO:0000313" key="4">
    <source>
        <dbReference type="Proteomes" id="UP000737018"/>
    </source>
</evidence>
<keyword evidence="4" id="KW-1185">Reference proteome</keyword>
<dbReference type="InterPro" id="IPR056467">
    <property type="entry name" value="eWH_GTF3C1"/>
</dbReference>
<name>A0A8J4QGD1_9ROSI</name>
<evidence type="ECO:0000259" key="2">
    <source>
        <dbReference type="Pfam" id="PF24657"/>
    </source>
</evidence>
<dbReference type="Pfam" id="PF24657">
    <property type="entry name" value="DUF7646"/>
    <property type="match status" value="1"/>
</dbReference>